<feature type="region of interest" description="Disordered" evidence="1">
    <location>
        <begin position="140"/>
        <end position="173"/>
    </location>
</feature>
<feature type="compositionally biased region" description="Basic and acidic residues" evidence="1">
    <location>
        <begin position="507"/>
        <end position="516"/>
    </location>
</feature>
<organism evidence="3 4">
    <name type="scientific">Kocuria oceani</name>
    <dbReference type="NCBI Taxonomy" id="988827"/>
    <lineage>
        <taxon>Bacteria</taxon>
        <taxon>Bacillati</taxon>
        <taxon>Actinomycetota</taxon>
        <taxon>Actinomycetes</taxon>
        <taxon>Micrococcales</taxon>
        <taxon>Micrococcaceae</taxon>
        <taxon>Kocuria</taxon>
    </lineage>
</organism>
<evidence type="ECO:0000256" key="2">
    <source>
        <dbReference type="SAM" id="Phobius"/>
    </source>
</evidence>
<feature type="transmembrane region" description="Helical" evidence="2">
    <location>
        <begin position="27"/>
        <end position="54"/>
    </location>
</feature>
<feature type="region of interest" description="Disordered" evidence="1">
    <location>
        <begin position="1"/>
        <end position="22"/>
    </location>
</feature>
<keyword evidence="2" id="KW-1133">Transmembrane helix</keyword>
<sequence>MTAQPVSDPPAPAGRHPGPRPTRPGQWVLLVVGTLLTALGLAALVSGLVLAAAASAQQGGRYLSSPPDRHQTITYALVGPPAVLDLGEAEVSPVPFLNELGSVQVRVTAVDPGQELFVGVAASEDVDRYLDGVAHARMGAGTEAGDDAPDRVPGERAPGRPGNRTFWADSDQGPGTRELTLDLRSGSWTLVVMNADAARPVWADVQVGARSDLLGPLAGGQLIGGLVGLAAGVPLLLLGAAGLGRDIGPVTPPRGTGPGAALAGVPSRDGAPAPPYPVRLTGLLDTGLSRWLWLVKWLLVIPHLIVLAVLWFALVVTTVAAGIVVLFTGRYPPSWFSFCAGVLRWSWRVGFYSYAALGTDRHPPFTPARADYPAELEVAYPERLSRGLVLVKWWLLAIPHLLVLGVLTGGSRWTSVSETDGSTTTTSWGPSLLGLLVLVAAVILLFTGRYRPELFALVVGINRWVNRVLAYVLLMRDEYPPFRLDQGPAEPPPREAAMPPAPADPPAPDRRGDRPGDSLGDQDPAR</sequence>
<proteinExistence type="predicted"/>
<feature type="transmembrane region" description="Helical" evidence="2">
    <location>
        <begin position="428"/>
        <end position="447"/>
    </location>
</feature>
<feature type="transmembrane region" description="Helical" evidence="2">
    <location>
        <begin position="222"/>
        <end position="243"/>
    </location>
</feature>
<keyword evidence="2" id="KW-0472">Membrane</keyword>
<dbReference type="EMBL" id="JBHSIW010000005">
    <property type="protein sequence ID" value="MFC4902559.1"/>
    <property type="molecule type" value="Genomic_DNA"/>
</dbReference>
<dbReference type="RefSeq" id="WP_277551721.1">
    <property type="nucleotide sequence ID" value="NZ_JARAMH010000012.1"/>
</dbReference>
<name>A0ABV9TF18_9MICC</name>
<gene>
    <name evidence="3" type="ORF">ACFPCS_03150</name>
</gene>
<feature type="transmembrane region" description="Helical" evidence="2">
    <location>
        <begin position="297"/>
        <end position="327"/>
    </location>
</feature>
<dbReference type="Pfam" id="PF14333">
    <property type="entry name" value="DUF4389"/>
    <property type="match status" value="2"/>
</dbReference>
<feature type="transmembrane region" description="Helical" evidence="2">
    <location>
        <begin position="389"/>
        <end position="408"/>
    </location>
</feature>
<dbReference type="Proteomes" id="UP001595797">
    <property type="component" value="Unassembled WGS sequence"/>
</dbReference>
<keyword evidence="4" id="KW-1185">Reference proteome</keyword>
<comment type="caution">
    <text evidence="3">The sequence shown here is derived from an EMBL/GenBank/DDBJ whole genome shotgun (WGS) entry which is preliminary data.</text>
</comment>
<feature type="region of interest" description="Disordered" evidence="1">
    <location>
        <begin position="483"/>
        <end position="526"/>
    </location>
</feature>
<keyword evidence="2" id="KW-0812">Transmembrane</keyword>
<dbReference type="InterPro" id="IPR025498">
    <property type="entry name" value="DUF4389"/>
</dbReference>
<reference evidence="4" key="1">
    <citation type="journal article" date="2019" name="Int. J. Syst. Evol. Microbiol.">
        <title>The Global Catalogue of Microorganisms (GCM) 10K type strain sequencing project: providing services to taxonomists for standard genome sequencing and annotation.</title>
        <authorList>
            <consortium name="The Broad Institute Genomics Platform"/>
            <consortium name="The Broad Institute Genome Sequencing Center for Infectious Disease"/>
            <person name="Wu L."/>
            <person name="Ma J."/>
        </authorList>
    </citation>
    <scope>NUCLEOTIDE SEQUENCE [LARGE SCALE GENOMIC DNA]</scope>
    <source>
        <strain evidence="4">CGMCC 4.6946</strain>
    </source>
</reference>
<evidence type="ECO:0000313" key="4">
    <source>
        <dbReference type="Proteomes" id="UP001595797"/>
    </source>
</evidence>
<accession>A0ABV9TF18</accession>
<evidence type="ECO:0000313" key="3">
    <source>
        <dbReference type="EMBL" id="MFC4902559.1"/>
    </source>
</evidence>
<evidence type="ECO:0000256" key="1">
    <source>
        <dbReference type="SAM" id="MobiDB-lite"/>
    </source>
</evidence>
<feature type="compositionally biased region" description="Basic and acidic residues" evidence="1">
    <location>
        <begin position="148"/>
        <end position="158"/>
    </location>
</feature>
<protein>
    <submittedName>
        <fullName evidence="3">DUF4389 domain-containing protein</fullName>
    </submittedName>
</protein>